<dbReference type="PANTHER" id="PTHR42037">
    <property type="match status" value="1"/>
</dbReference>
<keyword evidence="3" id="KW-1185">Reference proteome</keyword>
<dbReference type="InterPro" id="IPR027796">
    <property type="entry name" value="OTT_1508_deam-like"/>
</dbReference>
<accession>A0AA39YEC2</accession>
<evidence type="ECO:0000313" key="2">
    <source>
        <dbReference type="EMBL" id="KAK0651092.1"/>
    </source>
</evidence>
<gene>
    <name evidence="2" type="ORF">B0T16DRAFT_434405</name>
</gene>
<name>A0AA39YEC2_9PEZI</name>
<feature type="region of interest" description="Disordered" evidence="1">
    <location>
        <begin position="42"/>
        <end position="62"/>
    </location>
</feature>
<protein>
    <submittedName>
        <fullName evidence="2">Uncharacterized protein</fullName>
    </submittedName>
</protein>
<evidence type="ECO:0000313" key="3">
    <source>
        <dbReference type="Proteomes" id="UP001174936"/>
    </source>
</evidence>
<sequence length="502" mass="56788">MAVLDFPGDMVPLDKEQQGRLRRDLHPAQLLLVCLNDICPRGPPPKPPSDSSPNPNQSPEESFHTFVNKLAQILDFEPKGNTITALTVILLDAKVTYVFASNQRGPGALNNARKCLKEVLDILKSNIEATSKAPDHVIEKRLMDKILWWNKVRVRSYLTALSKELQTCMGRCDNTQEGTKAKQALADLASTLPDLNQGGQKTEIYIEATVQCIKAIQANRNSPLQRYISARSAEDHNMGKGGSWSNLQHAAGRLLSYQYAVEVLVHAHHMWADTDLFRDFEIESIRSSKPYPADANLLNPTPETAELILNRAPGTEVHKQELKQSAVELEKYHLKKHFQSRWEAQAQAEKGMRRIVHAEILLHSWLLATEGGVRSHRFFQGWQYIGTSKPPCRMCTEYFTTVISTPVQFRAPHPNSYLNFRLPDPYVDGKQKGKEQREKQARQKWCEDLGKMKAGVYAAVARVLREKVAEWKRFDSNTYTDRVRSVRGDGGDVALLTSWLGR</sequence>
<comment type="caution">
    <text evidence="2">The sequence shown here is derived from an EMBL/GenBank/DDBJ whole genome shotgun (WGS) entry which is preliminary data.</text>
</comment>
<feature type="compositionally biased region" description="Low complexity" evidence="1">
    <location>
        <begin position="51"/>
        <end position="60"/>
    </location>
</feature>
<evidence type="ECO:0000256" key="1">
    <source>
        <dbReference type="SAM" id="MobiDB-lite"/>
    </source>
</evidence>
<reference evidence="2" key="1">
    <citation type="submission" date="2023-06" db="EMBL/GenBank/DDBJ databases">
        <title>Genome-scale phylogeny and comparative genomics of the fungal order Sordariales.</title>
        <authorList>
            <consortium name="Lawrence Berkeley National Laboratory"/>
            <person name="Hensen N."/>
            <person name="Bonometti L."/>
            <person name="Westerberg I."/>
            <person name="Brannstrom I.O."/>
            <person name="Guillou S."/>
            <person name="Cros-Aarteil S."/>
            <person name="Calhoun S."/>
            <person name="Haridas S."/>
            <person name="Kuo A."/>
            <person name="Mondo S."/>
            <person name="Pangilinan J."/>
            <person name="Riley R."/>
            <person name="Labutti K."/>
            <person name="Andreopoulos B."/>
            <person name="Lipzen A."/>
            <person name="Chen C."/>
            <person name="Yanf M."/>
            <person name="Daum C."/>
            <person name="Ng V."/>
            <person name="Clum A."/>
            <person name="Steindorff A."/>
            <person name="Ohm R."/>
            <person name="Martin F."/>
            <person name="Silar P."/>
            <person name="Natvig D."/>
            <person name="Lalanne C."/>
            <person name="Gautier V."/>
            <person name="Ament-Velasquez S.L."/>
            <person name="Kruys A."/>
            <person name="Hutchinson M.I."/>
            <person name="Powell A.J."/>
            <person name="Barry K."/>
            <person name="Miller A.N."/>
            <person name="Grigoriev I.V."/>
            <person name="Debuchy R."/>
            <person name="Gladieux P."/>
            <person name="Thoren M.H."/>
            <person name="Johannesson H."/>
        </authorList>
    </citation>
    <scope>NUCLEOTIDE SEQUENCE</scope>
    <source>
        <strain evidence="2">SMH2532-1</strain>
    </source>
</reference>
<dbReference type="Pfam" id="PF14441">
    <property type="entry name" value="OTT_1508_deam"/>
    <property type="match status" value="1"/>
</dbReference>
<organism evidence="2 3">
    <name type="scientific">Cercophora newfieldiana</name>
    <dbReference type="NCBI Taxonomy" id="92897"/>
    <lineage>
        <taxon>Eukaryota</taxon>
        <taxon>Fungi</taxon>
        <taxon>Dikarya</taxon>
        <taxon>Ascomycota</taxon>
        <taxon>Pezizomycotina</taxon>
        <taxon>Sordariomycetes</taxon>
        <taxon>Sordariomycetidae</taxon>
        <taxon>Sordariales</taxon>
        <taxon>Lasiosphaeriaceae</taxon>
        <taxon>Cercophora</taxon>
    </lineage>
</organism>
<dbReference type="Proteomes" id="UP001174936">
    <property type="component" value="Unassembled WGS sequence"/>
</dbReference>
<proteinExistence type="predicted"/>
<dbReference type="AlphaFoldDB" id="A0AA39YEC2"/>
<dbReference type="EMBL" id="JAULSV010000002">
    <property type="protein sequence ID" value="KAK0651092.1"/>
    <property type="molecule type" value="Genomic_DNA"/>
</dbReference>
<dbReference type="PANTHER" id="PTHR42037:SF1">
    <property type="match status" value="1"/>
</dbReference>